<dbReference type="Proteomes" id="UP000886595">
    <property type="component" value="Unassembled WGS sequence"/>
</dbReference>
<dbReference type="EMBL" id="JAAMPC010000006">
    <property type="protein sequence ID" value="KAG2307162.1"/>
    <property type="molecule type" value="Genomic_DNA"/>
</dbReference>
<reference evidence="2 3" key="1">
    <citation type="submission" date="2020-02" db="EMBL/GenBank/DDBJ databases">
        <authorList>
            <person name="Ma Q."/>
            <person name="Huang Y."/>
            <person name="Song X."/>
            <person name="Pei D."/>
        </authorList>
    </citation>
    <scope>NUCLEOTIDE SEQUENCE [LARGE SCALE GENOMIC DNA]</scope>
    <source>
        <strain evidence="2">Sxm20200214</strain>
        <tissue evidence="2">Leaf</tissue>
    </source>
</reference>
<evidence type="ECO:0000256" key="1">
    <source>
        <dbReference type="SAM" id="MobiDB-lite"/>
    </source>
</evidence>
<feature type="region of interest" description="Disordered" evidence="1">
    <location>
        <begin position="1"/>
        <end position="39"/>
    </location>
</feature>
<gene>
    <name evidence="2" type="ORF">Bca52824_026910</name>
</gene>
<comment type="caution">
    <text evidence="2">The sequence shown here is derived from an EMBL/GenBank/DDBJ whole genome shotgun (WGS) entry which is preliminary data.</text>
</comment>
<keyword evidence="3" id="KW-1185">Reference proteome</keyword>
<sequence>MDTRQRDKEKEKEQDPGDPAPKVRGVAKDHRTWPADDPFGTWSGLDQTWTVVREKHREDRGHGKICGEWVVPVNCVILVAYCATCELMLA</sequence>
<dbReference type="AlphaFoldDB" id="A0A8X7SIY9"/>
<proteinExistence type="predicted"/>
<evidence type="ECO:0000313" key="2">
    <source>
        <dbReference type="EMBL" id="KAG2307162.1"/>
    </source>
</evidence>
<protein>
    <submittedName>
        <fullName evidence="2">Uncharacterized protein</fullName>
    </submittedName>
</protein>
<feature type="compositionally biased region" description="Basic and acidic residues" evidence="1">
    <location>
        <begin position="1"/>
        <end position="15"/>
    </location>
</feature>
<name>A0A8X7SIY9_BRACI</name>
<evidence type="ECO:0000313" key="3">
    <source>
        <dbReference type="Proteomes" id="UP000886595"/>
    </source>
</evidence>
<organism evidence="2 3">
    <name type="scientific">Brassica carinata</name>
    <name type="common">Ethiopian mustard</name>
    <name type="synonym">Abyssinian cabbage</name>
    <dbReference type="NCBI Taxonomy" id="52824"/>
    <lineage>
        <taxon>Eukaryota</taxon>
        <taxon>Viridiplantae</taxon>
        <taxon>Streptophyta</taxon>
        <taxon>Embryophyta</taxon>
        <taxon>Tracheophyta</taxon>
        <taxon>Spermatophyta</taxon>
        <taxon>Magnoliopsida</taxon>
        <taxon>eudicotyledons</taxon>
        <taxon>Gunneridae</taxon>
        <taxon>Pentapetalae</taxon>
        <taxon>rosids</taxon>
        <taxon>malvids</taxon>
        <taxon>Brassicales</taxon>
        <taxon>Brassicaceae</taxon>
        <taxon>Brassiceae</taxon>
        <taxon>Brassica</taxon>
    </lineage>
</organism>
<accession>A0A8X7SIY9</accession>